<evidence type="ECO:0000313" key="2">
    <source>
        <dbReference type="EMBL" id="GCE19988.1"/>
    </source>
</evidence>
<dbReference type="AlphaFoldDB" id="A0A402ALB6"/>
<evidence type="ECO:0000256" key="1">
    <source>
        <dbReference type="SAM" id="MobiDB-lite"/>
    </source>
</evidence>
<accession>A0A402ALB6</accession>
<dbReference type="OrthoDB" id="163658at2"/>
<protein>
    <submittedName>
        <fullName evidence="2">Uncharacterized protein</fullName>
    </submittedName>
</protein>
<proteinExistence type="predicted"/>
<reference evidence="3" key="1">
    <citation type="submission" date="2018-12" db="EMBL/GenBank/DDBJ databases">
        <title>Tengunoibacter tsumagoiensis gen. nov., sp. nov., Dictyobacter kobayashii sp. nov., D. alpinus sp. nov., and D. joshuensis sp. nov. and description of Dictyobacteraceae fam. nov. within the order Ktedonobacterales isolated from Tengu-no-mugimeshi.</title>
        <authorList>
            <person name="Wang C.M."/>
            <person name="Zheng Y."/>
            <person name="Sakai Y."/>
            <person name="Toyoda A."/>
            <person name="Minakuchi Y."/>
            <person name="Abe K."/>
            <person name="Yokota A."/>
            <person name="Yabe S."/>
        </authorList>
    </citation>
    <scope>NUCLEOTIDE SEQUENCE [LARGE SCALE GENOMIC DNA]</scope>
    <source>
        <strain evidence="3">Uno11</strain>
    </source>
</reference>
<dbReference type="EMBL" id="BIFS01000001">
    <property type="protein sequence ID" value="GCE19988.1"/>
    <property type="molecule type" value="Genomic_DNA"/>
</dbReference>
<name>A0A402ALB6_9CHLR</name>
<feature type="region of interest" description="Disordered" evidence="1">
    <location>
        <begin position="52"/>
        <end position="98"/>
    </location>
</feature>
<feature type="compositionally biased region" description="Low complexity" evidence="1">
    <location>
        <begin position="73"/>
        <end position="85"/>
    </location>
</feature>
<evidence type="ECO:0000313" key="3">
    <source>
        <dbReference type="Proteomes" id="UP000287188"/>
    </source>
</evidence>
<dbReference type="Proteomes" id="UP000287188">
    <property type="component" value="Unassembled WGS sequence"/>
</dbReference>
<feature type="compositionally biased region" description="Polar residues" evidence="1">
    <location>
        <begin position="52"/>
        <end position="62"/>
    </location>
</feature>
<sequence>MRSKKQIGMYSISIDDDGALQIQAPTLLRPLQLDAQQAQELQHWLNGINPSAGTQAASSSVTAPVEAPTNAASPSLLRPRLQSPPHRLRQSLSLLPLM</sequence>
<keyword evidence="3" id="KW-1185">Reference proteome</keyword>
<comment type="caution">
    <text evidence="2">The sequence shown here is derived from an EMBL/GenBank/DDBJ whole genome shotgun (WGS) entry which is preliminary data.</text>
</comment>
<dbReference type="RefSeq" id="WP_126551752.1">
    <property type="nucleotide sequence ID" value="NZ_BIFS01000001.1"/>
</dbReference>
<gene>
    <name evidence="2" type="ORF">KDK_37880</name>
</gene>
<organism evidence="2 3">
    <name type="scientific">Dictyobacter kobayashii</name>
    <dbReference type="NCBI Taxonomy" id="2014872"/>
    <lineage>
        <taxon>Bacteria</taxon>
        <taxon>Bacillati</taxon>
        <taxon>Chloroflexota</taxon>
        <taxon>Ktedonobacteria</taxon>
        <taxon>Ktedonobacterales</taxon>
        <taxon>Dictyobacteraceae</taxon>
        <taxon>Dictyobacter</taxon>
    </lineage>
</organism>